<gene>
    <name evidence="2" type="ORF">AVDCRST_MAG25-431</name>
</gene>
<dbReference type="AlphaFoldDB" id="A0A6J4R2Q0"/>
<reference evidence="2" key="1">
    <citation type="submission" date="2020-02" db="EMBL/GenBank/DDBJ databases">
        <authorList>
            <person name="Meier V. D."/>
        </authorList>
    </citation>
    <scope>NUCLEOTIDE SEQUENCE</scope>
    <source>
        <strain evidence="2">AVDCRST_MAG25</strain>
    </source>
</reference>
<feature type="compositionally biased region" description="Low complexity" evidence="1">
    <location>
        <begin position="1"/>
        <end position="23"/>
    </location>
</feature>
<dbReference type="EMBL" id="CADCVI010000034">
    <property type="protein sequence ID" value="CAA9458225.1"/>
    <property type="molecule type" value="Genomic_DNA"/>
</dbReference>
<name>A0A6J4R2Q0_9ACTN</name>
<sequence length="80" mass="8413">MRRGNASGGSLLTGGLDAGGALSRWRNGAPSPGAWATESRRATPTSSPARALYSWRVCSSPPWSPPPRTPPARSELPTRN</sequence>
<protein>
    <submittedName>
        <fullName evidence="2">Uncharacterized protein</fullName>
    </submittedName>
</protein>
<proteinExistence type="predicted"/>
<organism evidence="2">
    <name type="scientific">uncultured Rubrobacteraceae bacterium</name>
    <dbReference type="NCBI Taxonomy" id="349277"/>
    <lineage>
        <taxon>Bacteria</taxon>
        <taxon>Bacillati</taxon>
        <taxon>Actinomycetota</taxon>
        <taxon>Rubrobacteria</taxon>
        <taxon>Rubrobacterales</taxon>
        <taxon>Rubrobacteraceae</taxon>
        <taxon>environmental samples</taxon>
    </lineage>
</organism>
<evidence type="ECO:0000256" key="1">
    <source>
        <dbReference type="SAM" id="MobiDB-lite"/>
    </source>
</evidence>
<accession>A0A6J4R2Q0</accession>
<feature type="compositionally biased region" description="Low complexity" evidence="1">
    <location>
        <begin position="71"/>
        <end position="80"/>
    </location>
</feature>
<evidence type="ECO:0000313" key="2">
    <source>
        <dbReference type="EMBL" id="CAA9458225.1"/>
    </source>
</evidence>
<feature type="region of interest" description="Disordered" evidence="1">
    <location>
        <begin position="1"/>
        <end position="80"/>
    </location>
</feature>